<protein>
    <submittedName>
        <fullName evidence="2">Uncharacterized protein</fullName>
    </submittedName>
</protein>
<proteinExistence type="predicted"/>
<evidence type="ECO:0000313" key="2">
    <source>
        <dbReference type="EMBL" id="KAK2643886.1"/>
    </source>
</evidence>
<organism evidence="2 3">
    <name type="scientific">Dipteronia dyeriana</name>
    <dbReference type="NCBI Taxonomy" id="168575"/>
    <lineage>
        <taxon>Eukaryota</taxon>
        <taxon>Viridiplantae</taxon>
        <taxon>Streptophyta</taxon>
        <taxon>Embryophyta</taxon>
        <taxon>Tracheophyta</taxon>
        <taxon>Spermatophyta</taxon>
        <taxon>Magnoliopsida</taxon>
        <taxon>eudicotyledons</taxon>
        <taxon>Gunneridae</taxon>
        <taxon>Pentapetalae</taxon>
        <taxon>rosids</taxon>
        <taxon>malvids</taxon>
        <taxon>Sapindales</taxon>
        <taxon>Sapindaceae</taxon>
        <taxon>Hippocastanoideae</taxon>
        <taxon>Acereae</taxon>
        <taxon>Dipteronia</taxon>
    </lineage>
</organism>
<dbReference type="EMBL" id="JANJYI010000006">
    <property type="protein sequence ID" value="KAK2643886.1"/>
    <property type="molecule type" value="Genomic_DNA"/>
</dbReference>
<dbReference type="GO" id="GO:0046872">
    <property type="term" value="F:metal ion binding"/>
    <property type="evidence" value="ECO:0007669"/>
    <property type="project" value="InterPro"/>
</dbReference>
<reference evidence="2" key="1">
    <citation type="journal article" date="2023" name="Plant J.">
        <title>Genome sequences and population genomics provide insights into the demographic history, inbreeding, and mutation load of two 'living fossil' tree species of Dipteronia.</title>
        <authorList>
            <person name="Feng Y."/>
            <person name="Comes H.P."/>
            <person name="Chen J."/>
            <person name="Zhu S."/>
            <person name="Lu R."/>
            <person name="Zhang X."/>
            <person name="Li P."/>
            <person name="Qiu J."/>
            <person name="Olsen K.M."/>
            <person name="Qiu Y."/>
        </authorList>
    </citation>
    <scope>NUCLEOTIDE SEQUENCE</scope>
    <source>
        <strain evidence="2">KIB01</strain>
    </source>
</reference>
<feature type="region of interest" description="Disordered" evidence="1">
    <location>
        <begin position="94"/>
        <end position="115"/>
    </location>
</feature>
<dbReference type="Proteomes" id="UP001280121">
    <property type="component" value="Unassembled WGS sequence"/>
</dbReference>
<sequence length="115" mass="12719">MDSELKVLSTIVLVTMEVVTQQRIPTTVEGLFEPVTRRFDPSLRRGSDDLPMDHPRLKKNVTSIFPEQIALAISSPTSMWVSWVTGDAKIGSNVTPLDPSSVDSEVWSGKQSGKY</sequence>
<accession>A0AAD9TXB6</accession>
<dbReference type="GO" id="GO:0003993">
    <property type="term" value="F:acid phosphatase activity"/>
    <property type="evidence" value="ECO:0007669"/>
    <property type="project" value="InterPro"/>
</dbReference>
<evidence type="ECO:0000313" key="3">
    <source>
        <dbReference type="Proteomes" id="UP001280121"/>
    </source>
</evidence>
<evidence type="ECO:0000256" key="1">
    <source>
        <dbReference type="SAM" id="MobiDB-lite"/>
    </source>
</evidence>
<gene>
    <name evidence="2" type="ORF">Ddye_019081</name>
</gene>
<name>A0AAD9TXB6_9ROSI</name>
<dbReference type="AlphaFoldDB" id="A0AAD9TXB6"/>
<dbReference type="SUPFAM" id="SSF49363">
    <property type="entry name" value="Purple acid phosphatase, N-terminal domain"/>
    <property type="match status" value="1"/>
</dbReference>
<keyword evidence="3" id="KW-1185">Reference proteome</keyword>
<comment type="caution">
    <text evidence="2">The sequence shown here is derived from an EMBL/GenBank/DDBJ whole genome shotgun (WGS) entry which is preliminary data.</text>
</comment>
<dbReference type="InterPro" id="IPR008963">
    <property type="entry name" value="Purple_acid_Pase-like_N"/>
</dbReference>